<dbReference type="AlphaFoldDB" id="A0A811S1B3"/>
<reference evidence="1" key="1">
    <citation type="submission" date="2020-10" db="EMBL/GenBank/DDBJ databases">
        <authorList>
            <person name="Han B."/>
            <person name="Lu T."/>
            <person name="Zhao Q."/>
            <person name="Huang X."/>
            <person name="Zhao Y."/>
        </authorList>
    </citation>
    <scope>NUCLEOTIDE SEQUENCE</scope>
</reference>
<proteinExistence type="predicted"/>
<accession>A0A811S1B3</accession>
<organism evidence="1 2">
    <name type="scientific">Miscanthus lutarioriparius</name>
    <dbReference type="NCBI Taxonomy" id="422564"/>
    <lineage>
        <taxon>Eukaryota</taxon>
        <taxon>Viridiplantae</taxon>
        <taxon>Streptophyta</taxon>
        <taxon>Embryophyta</taxon>
        <taxon>Tracheophyta</taxon>
        <taxon>Spermatophyta</taxon>
        <taxon>Magnoliopsida</taxon>
        <taxon>Liliopsida</taxon>
        <taxon>Poales</taxon>
        <taxon>Poaceae</taxon>
        <taxon>PACMAD clade</taxon>
        <taxon>Panicoideae</taxon>
        <taxon>Andropogonodae</taxon>
        <taxon>Andropogoneae</taxon>
        <taxon>Saccharinae</taxon>
        <taxon>Miscanthus</taxon>
    </lineage>
</organism>
<sequence length="159" mass="15316">MDGGLVGSPQRGIILRGGFLGPEGGDMLGLEGGILHCGGIATKGGGWLGPEGGTLPRGSKSPTPSGGIAIVEGGFLGPTGGIKHGGGIATMGGGWIGPEGGTLSCGSKSPTTPGGIAKYGCAFAIIVKSVVSSVNATMIAIDDVVAPAMLFLLLAMATL</sequence>
<dbReference type="Proteomes" id="UP000604825">
    <property type="component" value="Unassembled WGS sequence"/>
</dbReference>
<evidence type="ECO:0000313" key="1">
    <source>
        <dbReference type="EMBL" id="CAD6334833.1"/>
    </source>
</evidence>
<gene>
    <name evidence="1" type="ORF">NCGR_LOCUS58931</name>
</gene>
<dbReference type="EMBL" id="CAJGYO010000017">
    <property type="protein sequence ID" value="CAD6334833.1"/>
    <property type="molecule type" value="Genomic_DNA"/>
</dbReference>
<evidence type="ECO:0000313" key="2">
    <source>
        <dbReference type="Proteomes" id="UP000604825"/>
    </source>
</evidence>
<keyword evidence="2" id="KW-1185">Reference proteome</keyword>
<name>A0A811S1B3_9POAL</name>
<protein>
    <submittedName>
        <fullName evidence="1">Uncharacterized protein</fullName>
    </submittedName>
</protein>
<comment type="caution">
    <text evidence="1">The sequence shown here is derived from an EMBL/GenBank/DDBJ whole genome shotgun (WGS) entry which is preliminary data.</text>
</comment>